<sequence length="298" mass="34737">MKFFKHFALGIRSYWKAIRFIKTHKLYWYLPIPALLMLLIYYVGSQFASWQAGWSEEQGCLECTNMNETIWFLLKMLLSISIGLILMKFAKYIVVVVLSPLISIISQVVEKKLTNNKYPFSLQQTLHDVKRGLRIAMRNVMWEYIFFLLILLVSALGWDEVHQSPFFYLTFAIGFFYYGFSFIDYINERRRLDIDQSIHFIRNHRGLAIAIGSIYSIFILVPVDLGEMVNYSNFLEHPYKTLGTSLFQFLLWMLASIAPILTIVAATIAMHDLVDLSSNIYADNQEIELKSADNELDE</sequence>
<dbReference type="GO" id="GO:0009675">
    <property type="term" value="F:high-affinity sulfate:proton symporter activity"/>
    <property type="evidence" value="ECO:0007669"/>
    <property type="project" value="TreeGrafter"/>
</dbReference>
<evidence type="ECO:0000256" key="2">
    <source>
        <dbReference type="ARBA" id="ARBA00022448"/>
    </source>
</evidence>
<keyword evidence="9 10" id="KW-0472">Membrane</keyword>
<feature type="transmembrane region" description="Helical" evidence="10">
    <location>
        <begin position="76"/>
        <end position="102"/>
    </location>
</feature>
<comment type="subcellular location">
    <subcellularLocation>
        <location evidence="1">Membrane</location>
        <topology evidence="1">Multi-pass membrane protein</topology>
    </subcellularLocation>
</comment>
<evidence type="ECO:0000256" key="3">
    <source>
        <dbReference type="ARBA" id="ARBA00022475"/>
    </source>
</evidence>
<comment type="caution">
    <text evidence="11">The sequence shown here is derived from an EMBL/GenBank/DDBJ whole genome shotgun (WGS) entry which is preliminary data.</text>
</comment>
<keyword evidence="8" id="KW-0764">Sulfate transport</keyword>
<dbReference type="EMBL" id="QFRJ01000004">
    <property type="protein sequence ID" value="PWH85844.1"/>
    <property type="molecule type" value="Genomic_DNA"/>
</dbReference>
<dbReference type="GO" id="GO:0000103">
    <property type="term" value="P:sulfate assimilation"/>
    <property type="evidence" value="ECO:0007669"/>
    <property type="project" value="TreeGrafter"/>
</dbReference>
<dbReference type="OrthoDB" id="9787566at2"/>
<evidence type="ECO:0000256" key="5">
    <source>
        <dbReference type="ARBA" id="ARBA00022605"/>
    </source>
</evidence>
<dbReference type="AlphaFoldDB" id="A0A2U2XDH9"/>
<feature type="transmembrane region" description="Helical" evidence="10">
    <location>
        <begin position="207"/>
        <end position="226"/>
    </location>
</feature>
<evidence type="ECO:0000256" key="7">
    <source>
        <dbReference type="ARBA" id="ARBA00022989"/>
    </source>
</evidence>
<dbReference type="GO" id="GO:0019344">
    <property type="term" value="P:cysteine biosynthetic process"/>
    <property type="evidence" value="ECO:0007669"/>
    <property type="project" value="TreeGrafter"/>
</dbReference>
<dbReference type="Pfam" id="PF07264">
    <property type="entry name" value="EI24"/>
    <property type="match status" value="1"/>
</dbReference>
<evidence type="ECO:0000256" key="10">
    <source>
        <dbReference type="SAM" id="Phobius"/>
    </source>
</evidence>
<feature type="transmembrane region" description="Helical" evidence="10">
    <location>
        <begin position="140"/>
        <end position="158"/>
    </location>
</feature>
<keyword evidence="5" id="KW-0028">Amino-acid biosynthesis</keyword>
<name>A0A2U2XDH9_9FLAO</name>
<evidence type="ECO:0000256" key="9">
    <source>
        <dbReference type="ARBA" id="ARBA00023136"/>
    </source>
</evidence>
<dbReference type="InterPro" id="IPR059112">
    <property type="entry name" value="CysZ/EI24"/>
</dbReference>
<keyword evidence="2" id="KW-0813">Transport</keyword>
<reference evidence="11 12" key="2">
    <citation type="submission" date="2018-05" db="EMBL/GenBank/DDBJ databases">
        <authorList>
            <person name="Lanie J.A."/>
            <person name="Ng W.-L."/>
            <person name="Kazmierczak K.M."/>
            <person name="Andrzejewski T.M."/>
            <person name="Davidsen T.M."/>
            <person name="Wayne K.J."/>
            <person name="Tettelin H."/>
            <person name="Glass J.I."/>
            <person name="Rusch D."/>
            <person name="Podicherti R."/>
            <person name="Tsui H.-C.T."/>
            <person name="Winkler M.E."/>
        </authorList>
    </citation>
    <scope>NUCLEOTIDE SEQUENCE [LARGE SCALE GENOMIC DNA]</scope>
    <source>
        <strain evidence="11 12">C305</strain>
    </source>
</reference>
<keyword evidence="6 10" id="KW-0812">Transmembrane</keyword>
<feature type="transmembrane region" description="Helical" evidence="10">
    <location>
        <begin position="164"/>
        <end position="186"/>
    </location>
</feature>
<dbReference type="PANTHER" id="PTHR37468:SF1">
    <property type="entry name" value="SULFATE TRANSPORTER CYSZ"/>
    <property type="match status" value="1"/>
</dbReference>
<keyword evidence="12" id="KW-1185">Reference proteome</keyword>
<proteinExistence type="predicted"/>
<evidence type="ECO:0000313" key="12">
    <source>
        <dbReference type="Proteomes" id="UP000245370"/>
    </source>
</evidence>
<keyword evidence="7 10" id="KW-1133">Transmembrane helix</keyword>
<feature type="transmembrane region" description="Helical" evidence="10">
    <location>
        <begin position="26"/>
        <end position="44"/>
    </location>
</feature>
<accession>A0A2U2XDH9</accession>
<dbReference type="RefSeq" id="WP_109359121.1">
    <property type="nucleotide sequence ID" value="NZ_QFRJ01000004.1"/>
</dbReference>
<gene>
    <name evidence="11" type="ORF">DIT68_07045</name>
</gene>
<feature type="transmembrane region" description="Helical" evidence="10">
    <location>
        <begin position="246"/>
        <end position="269"/>
    </location>
</feature>
<dbReference type="Proteomes" id="UP000245370">
    <property type="component" value="Unassembled WGS sequence"/>
</dbReference>
<dbReference type="InterPro" id="IPR050480">
    <property type="entry name" value="CysZ-like"/>
</dbReference>
<keyword evidence="4" id="KW-0997">Cell inner membrane</keyword>
<evidence type="ECO:0008006" key="13">
    <source>
        <dbReference type="Google" id="ProtNLM"/>
    </source>
</evidence>
<organism evidence="11 12">
    <name type="scientific">Brumimicrobium oceani</name>
    <dbReference type="NCBI Taxonomy" id="2100725"/>
    <lineage>
        <taxon>Bacteria</taxon>
        <taxon>Pseudomonadati</taxon>
        <taxon>Bacteroidota</taxon>
        <taxon>Flavobacteriia</taxon>
        <taxon>Flavobacteriales</taxon>
        <taxon>Crocinitomicaceae</taxon>
        <taxon>Brumimicrobium</taxon>
    </lineage>
</organism>
<evidence type="ECO:0000256" key="8">
    <source>
        <dbReference type="ARBA" id="ARBA00023032"/>
    </source>
</evidence>
<reference evidence="11 12" key="1">
    <citation type="submission" date="2018-05" db="EMBL/GenBank/DDBJ databases">
        <title>Brumimicrobium oceani sp. nov., isolated from coastal sediment.</title>
        <authorList>
            <person name="Kou Y."/>
        </authorList>
    </citation>
    <scope>NUCLEOTIDE SEQUENCE [LARGE SCALE GENOMIC DNA]</scope>
    <source>
        <strain evidence="11 12">C305</strain>
    </source>
</reference>
<evidence type="ECO:0000256" key="1">
    <source>
        <dbReference type="ARBA" id="ARBA00004141"/>
    </source>
</evidence>
<evidence type="ECO:0000256" key="4">
    <source>
        <dbReference type="ARBA" id="ARBA00022519"/>
    </source>
</evidence>
<keyword evidence="3" id="KW-1003">Cell membrane</keyword>
<dbReference type="PANTHER" id="PTHR37468">
    <property type="entry name" value="SULFATE TRANSPORTER CYSZ"/>
    <property type="match status" value="1"/>
</dbReference>
<dbReference type="GO" id="GO:0005886">
    <property type="term" value="C:plasma membrane"/>
    <property type="evidence" value="ECO:0007669"/>
    <property type="project" value="TreeGrafter"/>
</dbReference>
<protein>
    <recommendedName>
        <fullName evidence="13">EI24 domain-containing protein</fullName>
    </recommendedName>
</protein>
<evidence type="ECO:0000256" key="6">
    <source>
        <dbReference type="ARBA" id="ARBA00022692"/>
    </source>
</evidence>
<evidence type="ECO:0000313" key="11">
    <source>
        <dbReference type="EMBL" id="PWH85844.1"/>
    </source>
</evidence>